<dbReference type="PANTHER" id="PTHR35093:SF8">
    <property type="entry name" value="OUTER MEMBRANE PROTEIN NMB0088-RELATED"/>
    <property type="match status" value="1"/>
</dbReference>
<keyword evidence="3" id="KW-1134">Transmembrane beta strand</keyword>
<dbReference type="AlphaFoldDB" id="A0A2M9XG29"/>
<dbReference type="InterPro" id="IPR005017">
    <property type="entry name" value="OMPP1/FadL/TodX"/>
</dbReference>
<gene>
    <name evidence="8" type="ORF">CH357_03275</name>
</gene>
<sequence length="477" mass="53390">MNLGINIIKRNKFPRSNGGLVSLFIILLFFSSLNYSSVHGFQGIMPTSFGARQAGMGGAFQAIGGSVMDLESNPSHLARLTTPKWEFGTSVHFARIEYSDSFMDQDPNLSYQNKIVETPRAVFPYIGYIQPVTDRLGIGFALYTQGGGGGSFSNITRISPGKQSLNDTLNGDVPFGTERKIQEDLKFKFMLTKLTIGAGYRFGNLSVGLGLDLAYAFMEMKKTNLDLSRTIELPGSIAYNSDPAYSYGGKLGFSYDLSSNVRIAYSYTLRNVLHMDGQIKVEGEDPIIKNGSRVSRYMVWPDRHIFGISYRTNSWIFDFDIKFIPWSRSFRTNRFVLDQPLVTTPIGLESNVMQMNFRWRDQYCFALGAEYEWKYGFRFRGGYSYAKTPMTPQGLNPMLGTTNEHHLAGGLGYYTSNGSALHLAVEYAFPKSMKGSESSDWALSHSIFSAKEIQLAQFQFNKSVSVLSISFGIEKNI</sequence>
<evidence type="ECO:0000313" key="8">
    <source>
        <dbReference type="EMBL" id="PJZ26532.1"/>
    </source>
</evidence>
<dbReference type="PANTHER" id="PTHR35093">
    <property type="entry name" value="OUTER MEMBRANE PROTEIN NMB0088-RELATED"/>
    <property type="match status" value="1"/>
</dbReference>
<accession>A0A2M9XG29</accession>
<comment type="caution">
    <text evidence="8">The sequence shown here is derived from an EMBL/GenBank/DDBJ whole genome shotgun (WGS) entry which is preliminary data.</text>
</comment>
<reference evidence="8 9" key="1">
    <citation type="submission" date="2017-07" db="EMBL/GenBank/DDBJ databases">
        <title>Leptospira spp. isolated from tropical soils.</title>
        <authorList>
            <person name="Thibeaux R."/>
            <person name="Iraola G."/>
            <person name="Ferres I."/>
            <person name="Bierque E."/>
            <person name="Girault D."/>
            <person name="Soupe-Gilbert M.-E."/>
            <person name="Picardeau M."/>
            <person name="Goarant C."/>
        </authorList>
    </citation>
    <scope>NUCLEOTIDE SEQUENCE [LARGE SCALE GENOMIC DNA]</scope>
    <source>
        <strain evidence="8 9">MCA1-C-A1</strain>
    </source>
</reference>
<dbReference type="GO" id="GO:0015483">
    <property type="term" value="F:long-chain fatty acid transporting porin activity"/>
    <property type="evidence" value="ECO:0007669"/>
    <property type="project" value="TreeGrafter"/>
</dbReference>
<dbReference type="GO" id="GO:0009279">
    <property type="term" value="C:cell outer membrane"/>
    <property type="evidence" value="ECO:0007669"/>
    <property type="project" value="UniProtKB-SubCell"/>
</dbReference>
<keyword evidence="4" id="KW-0812">Transmembrane</keyword>
<evidence type="ECO:0000256" key="6">
    <source>
        <dbReference type="ARBA" id="ARBA00023136"/>
    </source>
</evidence>
<dbReference type="SUPFAM" id="SSF56935">
    <property type="entry name" value="Porins"/>
    <property type="match status" value="1"/>
</dbReference>
<name>A0A2M9XG29_9LEPT</name>
<dbReference type="Pfam" id="PF03349">
    <property type="entry name" value="Toluene_X"/>
    <property type="match status" value="1"/>
</dbReference>
<protein>
    <submittedName>
        <fullName evidence="8">Transporter</fullName>
    </submittedName>
</protein>
<dbReference type="Gene3D" id="2.40.160.60">
    <property type="entry name" value="Outer membrane protein transport protein (OMPP1/FadL/TodX)"/>
    <property type="match status" value="1"/>
</dbReference>
<evidence type="ECO:0000256" key="1">
    <source>
        <dbReference type="ARBA" id="ARBA00004571"/>
    </source>
</evidence>
<evidence type="ECO:0000256" key="4">
    <source>
        <dbReference type="ARBA" id="ARBA00022692"/>
    </source>
</evidence>
<dbReference type="RefSeq" id="WP_100705358.1">
    <property type="nucleotide sequence ID" value="NZ_NPDL01000002.1"/>
</dbReference>
<evidence type="ECO:0000313" key="9">
    <source>
        <dbReference type="Proteomes" id="UP000232196"/>
    </source>
</evidence>
<organism evidence="8 9">
    <name type="scientific">Leptospira hartskeerlii</name>
    <dbReference type="NCBI Taxonomy" id="2023177"/>
    <lineage>
        <taxon>Bacteria</taxon>
        <taxon>Pseudomonadati</taxon>
        <taxon>Spirochaetota</taxon>
        <taxon>Spirochaetia</taxon>
        <taxon>Leptospirales</taxon>
        <taxon>Leptospiraceae</taxon>
        <taxon>Leptospira</taxon>
    </lineage>
</organism>
<dbReference type="OrthoDB" id="340173at2"/>
<dbReference type="Proteomes" id="UP000232196">
    <property type="component" value="Unassembled WGS sequence"/>
</dbReference>
<keyword evidence="6" id="KW-0472">Membrane</keyword>
<evidence type="ECO:0000256" key="7">
    <source>
        <dbReference type="ARBA" id="ARBA00023237"/>
    </source>
</evidence>
<evidence type="ECO:0000256" key="3">
    <source>
        <dbReference type="ARBA" id="ARBA00022452"/>
    </source>
</evidence>
<proteinExistence type="inferred from homology"/>
<keyword evidence="5" id="KW-0732">Signal</keyword>
<evidence type="ECO:0000256" key="2">
    <source>
        <dbReference type="ARBA" id="ARBA00008163"/>
    </source>
</evidence>
<keyword evidence="9" id="KW-1185">Reference proteome</keyword>
<comment type="subcellular location">
    <subcellularLocation>
        <location evidence="1">Cell outer membrane</location>
        <topology evidence="1">Multi-pass membrane protein</topology>
    </subcellularLocation>
</comment>
<dbReference type="EMBL" id="NPDN01000002">
    <property type="protein sequence ID" value="PJZ26532.1"/>
    <property type="molecule type" value="Genomic_DNA"/>
</dbReference>
<keyword evidence="7" id="KW-0998">Cell outer membrane</keyword>
<comment type="similarity">
    <text evidence="2">Belongs to the OmpP1/FadL family.</text>
</comment>
<evidence type="ECO:0000256" key="5">
    <source>
        <dbReference type="ARBA" id="ARBA00022729"/>
    </source>
</evidence>